<feature type="compositionally biased region" description="Basic residues" evidence="1">
    <location>
        <begin position="68"/>
        <end position="78"/>
    </location>
</feature>
<dbReference type="Proteomes" id="UP001066276">
    <property type="component" value="Chromosome 12"/>
</dbReference>
<sequence length="111" mass="12894">MYATRKWAHKLLSVDAYLHDKAFLWNKTGIRIEGTMLDWGPWRRAAHNQARLRGRSEKIMGEASARSSRAHFTNRHSKPLGSSRREAPEERARGRRVKLRVKARITSAMLE</sequence>
<reference evidence="2" key="1">
    <citation type="journal article" date="2022" name="bioRxiv">
        <title>Sequencing and chromosome-scale assembly of the giantPleurodeles waltlgenome.</title>
        <authorList>
            <person name="Brown T."/>
            <person name="Elewa A."/>
            <person name="Iarovenko S."/>
            <person name="Subramanian E."/>
            <person name="Araus A.J."/>
            <person name="Petzold A."/>
            <person name="Susuki M."/>
            <person name="Suzuki K.-i.T."/>
            <person name="Hayashi T."/>
            <person name="Toyoda A."/>
            <person name="Oliveira C."/>
            <person name="Osipova E."/>
            <person name="Leigh N.D."/>
            <person name="Simon A."/>
            <person name="Yun M.H."/>
        </authorList>
    </citation>
    <scope>NUCLEOTIDE SEQUENCE</scope>
    <source>
        <strain evidence="2">20211129_DDA</strain>
        <tissue evidence="2">Liver</tissue>
    </source>
</reference>
<evidence type="ECO:0000313" key="3">
    <source>
        <dbReference type="Proteomes" id="UP001066276"/>
    </source>
</evidence>
<gene>
    <name evidence="2" type="ORF">NDU88_005053</name>
</gene>
<comment type="caution">
    <text evidence="2">The sequence shown here is derived from an EMBL/GenBank/DDBJ whole genome shotgun (WGS) entry which is preliminary data.</text>
</comment>
<evidence type="ECO:0000256" key="1">
    <source>
        <dbReference type="SAM" id="MobiDB-lite"/>
    </source>
</evidence>
<feature type="region of interest" description="Disordered" evidence="1">
    <location>
        <begin position="59"/>
        <end position="98"/>
    </location>
</feature>
<name>A0AAV7L8D9_PLEWA</name>
<dbReference type="AlphaFoldDB" id="A0AAV7L8D9"/>
<accession>A0AAV7L8D9</accession>
<organism evidence="2 3">
    <name type="scientific">Pleurodeles waltl</name>
    <name type="common">Iberian ribbed newt</name>
    <dbReference type="NCBI Taxonomy" id="8319"/>
    <lineage>
        <taxon>Eukaryota</taxon>
        <taxon>Metazoa</taxon>
        <taxon>Chordata</taxon>
        <taxon>Craniata</taxon>
        <taxon>Vertebrata</taxon>
        <taxon>Euteleostomi</taxon>
        <taxon>Amphibia</taxon>
        <taxon>Batrachia</taxon>
        <taxon>Caudata</taxon>
        <taxon>Salamandroidea</taxon>
        <taxon>Salamandridae</taxon>
        <taxon>Pleurodelinae</taxon>
        <taxon>Pleurodeles</taxon>
    </lineage>
</organism>
<keyword evidence="3" id="KW-1185">Reference proteome</keyword>
<feature type="compositionally biased region" description="Basic and acidic residues" evidence="1">
    <location>
        <begin position="83"/>
        <end position="92"/>
    </location>
</feature>
<dbReference type="EMBL" id="JANPWB010000016">
    <property type="protein sequence ID" value="KAJ1084913.1"/>
    <property type="molecule type" value="Genomic_DNA"/>
</dbReference>
<evidence type="ECO:0000313" key="2">
    <source>
        <dbReference type="EMBL" id="KAJ1084913.1"/>
    </source>
</evidence>
<protein>
    <submittedName>
        <fullName evidence="2">Uncharacterized protein</fullName>
    </submittedName>
</protein>
<proteinExistence type="predicted"/>